<dbReference type="InterPro" id="IPR039357">
    <property type="entry name" value="SRD5A/TECR"/>
</dbReference>
<dbReference type="AlphaFoldDB" id="A0A9P7Z1G7"/>
<feature type="transmembrane region" description="Helical" evidence="6">
    <location>
        <begin position="165"/>
        <end position="182"/>
    </location>
</feature>
<evidence type="ECO:0000259" key="7">
    <source>
        <dbReference type="Pfam" id="PF02544"/>
    </source>
</evidence>
<sequence>MAVTDSWVPPSRDQWEWVVSIFQLFPLFTVVQYVSLINDNLYIMGKTSKDGWFNIPGRIGWITMEVPGTIALLYCMITIPEDGVNSLPLGNKILGSLFAIHYLNRAVIGPILNPSMAPMSPFVWFFALIFQLMNGTSIGGWLAGYGSPAKGLWAGDANLAISERFMAGVLIWALGFAGNIWHDEDLREIRRSAGREQERNAKNDGKANVDKVYRVPVNGLFRWILYPHYVCEWIEWAGFWLAAGSGFIPARNFLLNEISTMAPRAVQGKQWYEQKFGKDKIAGKKALIPGIL</sequence>
<dbReference type="PIRSF" id="PIRSF015596">
    <property type="entry name" value="5_alpha-SR2"/>
    <property type="match status" value="1"/>
</dbReference>
<evidence type="ECO:0000256" key="4">
    <source>
        <dbReference type="ARBA" id="ARBA00022989"/>
    </source>
</evidence>
<dbReference type="GO" id="GO:0016020">
    <property type="term" value="C:membrane"/>
    <property type="evidence" value="ECO:0007669"/>
    <property type="project" value="UniProtKB-SubCell"/>
</dbReference>
<feature type="transmembrane region" description="Helical" evidence="6">
    <location>
        <begin position="124"/>
        <end position="145"/>
    </location>
</feature>
<keyword evidence="3 6" id="KW-0812">Transmembrane</keyword>
<evidence type="ECO:0000256" key="5">
    <source>
        <dbReference type="ARBA" id="ARBA00023136"/>
    </source>
</evidence>
<accession>A0A9P7Z1G7</accession>
<keyword evidence="4 6" id="KW-1133">Transmembrane helix</keyword>
<organism evidence="8 9">
    <name type="scientific">Calycina marina</name>
    <dbReference type="NCBI Taxonomy" id="1763456"/>
    <lineage>
        <taxon>Eukaryota</taxon>
        <taxon>Fungi</taxon>
        <taxon>Dikarya</taxon>
        <taxon>Ascomycota</taxon>
        <taxon>Pezizomycotina</taxon>
        <taxon>Leotiomycetes</taxon>
        <taxon>Helotiales</taxon>
        <taxon>Pezizellaceae</taxon>
        <taxon>Calycina</taxon>
    </lineage>
</organism>
<dbReference type="PROSITE" id="PS50244">
    <property type="entry name" value="S5A_REDUCTASE"/>
    <property type="match status" value="1"/>
</dbReference>
<comment type="similarity">
    <text evidence="2">Belongs to the steroid 5-alpha reductase family.</text>
</comment>
<evidence type="ECO:0000256" key="3">
    <source>
        <dbReference type="ARBA" id="ARBA00022692"/>
    </source>
</evidence>
<dbReference type="OrthoDB" id="5788137at2759"/>
<dbReference type="InterPro" id="IPR001104">
    <property type="entry name" value="3-oxo-5_a-steroid_4-DH_C"/>
</dbReference>
<comment type="subcellular location">
    <subcellularLocation>
        <location evidence="1">Membrane</location>
        <topology evidence="1">Multi-pass membrane protein</topology>
    </subcellularLocation>
</comment>
<dbReference type="GO" id="GO:0008202">
    <property type="term" value="P:steroid metabolic process"/>
    <property type="evidence" value="ECO:0007669"/>
    <property type="project" value="InterPro"/>
</dbReference>
<feature type="transmembrane region" description="Helical" evidence="6">
    <location>
        <begin position="59"/>
        <end position="80"/>
    </location>
</feature>
<gene>
    <name evidence="8" type="ORF">BJ878DRAFT_511227</name>
</gene>
<dbReference type="GO" id="GO:0003865">
    <property type="term" value="F:3-oxo-5-alpha-steroid 4-dehydrogenase activity"/>
    <property type="evidence" value="ECO:0007669"/>
    <property type="project" value="InterPro"/>
</dbReference>
<dbReference type="Proteomes" id="UP000887226">
    <property type="component" value="Unassembled WGS sequence"/>
</dbReference>
<feature type="transmembrane region" description="Helical" evidence="6">
    <location>
        <begin position="17"/>
        <end position="38"/>
    </location>
</feature>
<proteinExistence type="inferred from homology"/>
<evidence type="ECO:0000313" key="9">
    <source>
        <dbReference type="Proteomes" id="UP000887226"/>
    </source>
</evidence>
<keyword evidence="9" id="KW-1185">Reference proteome</keyword>
<evidence type="ECO:0000256" key="2">
    <source>
        <dbReference type="ARBA" id="ARBA00007742"/>
    </source>
</evidence>
<feature type="transmembrane region" description="Helical" evidence="6">
    <location>
        <begin position="92"/>
        <end position="112"/>
    </location>
</feature>
<evidence type="ECO:0000313" key="8">
    <source>
        <dbReference type="EMBL" id="KAG9243347.1"/>
    </source>
</evidence>
<feature type="domain" description="3-oxo-5-alpha-steroid 4-dehydrogenase C-terminal" evidence="7">
    <location>
        <begin position="119"/>
        <end position="292"/>
    </location>
</feature>
<dbReference type="PANTHER" id="PTHR10556:SF43">
    <property type="entry name" value="STEROID 5-ALPHA-REDUCTASE DET2"/>
    <property type="match status" value="1"/>
</dbReference>
<comment type="caution">
    <text evidence="8">The sequence shown here is derived from an EMBL/GenBank/DDBJ whole genome shotgun (WGS) entry which is preliminary data.</text>
</comment>
<keyword evidence="5 6" id="KW-0472">Membrane</keyword>
<dbReference type="PANTHER" id="PTHR10556">
    <property type="entry name" value="3-OXO-5-ALPHA-STEROID 4-DEHYDROGENASE"/>
    <property type="match status" value="1"/>
</dbReference>
<reference evidence="8" key="1">
    <citation type="journal article" date="2021" name="IMA Fungus">
        <title>Genomic characterization of three marine fungi, including Emericellopsis atlantica sp. nov. with signatures of a generalist lifestyle and marine biomass degradation.</title>
        <authorList>
            <person name="Hagestad O.C."/>
            <person name="Hou L."/>
            <person name="Andersen J.H."/>
            <person name="Hansen E.H."/>
            <person name="Altermark B."/>
            <person name="Li C."/>
            <person name="Kuhnert E."/>
            <person name="Cox R.J."/>
            <person name="Crous P.W."/>
            <person name="Spatafora J.W."/>
            <person name="Lail K."/>
            <person name="Amirebrahimi M."/>
            <person name="Lipzen A."/>
            <person name="Pangilinan J."/>
            <person name="Andreopoulos W."/>
            <person name="Hayes R.D."/>
            <person name="Ng V."/>
            <person name="Grigoriev I.V."/>
            <person name="Jackson S.A."/>
            <person name="Sutton T.D.S."/>
            <person name="Dobson A.D.W."/>
            <person name="Rama T."/>
        </authorList>
    </citation>
    <scope>NUCLEOTIDE SEQUENCE</scope>
    <source>
        <strain evidence="8">TRa3180A</strain>
    </source>
</reference>
<dbReference type="Pfam" id="PF02544">
    <property type="entry name" value="Steroid_dh"/>
    <property type="match status" value="1"/>
</dbReference>
<dbReference type="InterPro" id="IPR016636">
    <property type="entry name" value="3-oxo-5-alpha-steroid_4-DH"/>
</dbReference>
<name>A0A9P7Z1G7_9HELO</name>
<evidence type="ECO:0000256" key="1">
    <source>
        <dbReference type="ARBA" id="ARBA00004141"/>
    </source>
</evidence>
<protein>
    <submittedName>
        <fullName evidence="8">3-oxo-5-alpha-steroid 4-dehydrogenase-like protein</fullName>
    </submittedName>
</protein>
<evidence type="ECO:0000256" key="6">
    <source>
        <dbReference type="SAM" id="Phobius"/>
    </source>
</evidence>
<dbReference type="EMBL" id="MU253985">
    <property type="protein sequence ID" value="KAG9243347.1"/>
    <property type="molecule type" value="Genomic_DNA"/>
</dbReference>